<name>A0A0X3NZP9_SCHSO</name>
<evidence type="ECO:0000256" key="10">
    <source>
        <dbReference type="ARBA" id="ARBA00023136"/>
    </source>
</evidence>
<dbReference type="InterPro" id="IPR006211">
    <property type="entry name" value="Furin-like_Cys-rich_dom"/>
</dbReference>
<dbReference type="Pfam" id="PF00757">
    <property type="entry name" value="Furin-like"/>
    <property type="match status" value="1"/>
</dbReference>
<evidence type="ECO:0000256" key="3">
    <source>
        <dbReference type="ARBA" id="ARBA00022553"/>
    </source>
</evidence>
<dbReference type="InterPro" id="IPR008266">
    <property type="entry name" value="Tyr_kinase_AS"/>
</dbReference>
<feature type="compositionally biased region" description="Basic and acidic residues" evidence="15">
    <location>
        <begin position="1614"/>
        <end position="1624"/>
    </location>
</feature>
<dbReference type="Pfam" id="PF07714">
    <property type="entry name" value="PK_Tyr_Ser-Thr"/>
    <property type="match status" value="1"/>
</dbReference>
<dbReference type="Gene3D" id="3.80.20.20">
    <property type="entry name" value="Receptor L-domain"/>
    <property type="match status" value="2"/>
</dbReference>
<dbReference type="Gene3D" id="2.10.220.10">
    <property type="entry name" value="Hormone Receptor, Insulin-like Growth Factor Receptor 1, Chain A, domain 2"/>
    <property type="match status" value="3"/>
</dbReference>
<dbReference type="EMBL" id="GEEE01018625">
    <property type="protein sequence ID" value="JAP44600.1"/>
    <property type="molecule type" value="Transcribed_RNA"/>
</dbReference>
<dbReference type="InterPro" id="IPR001245">
    <property type="entry name" value="Ser-Thr/Tyr_kinase_cat_dom"/>
</dbReference>
<evidence type="ECO:0000256" key="5">
    <source>
        <dbReference type="ARBA" id="ARBA00022692"/>
    </source>
</evidence>
<keyword evidence="4" id="KW-0808">Transferase</keyword>
<dbReference type="PROSITE" id="PS50011">
    <property type="entry name" value="PROTEIN_KINASE_DOM"/>
    <property type="match status" value="1"/>
</dbReference>
<dbReference type="Pfam" id="PF01030">
    <property type="entry name" value="Recep_L_domain"/>
    <property type="match status" value="2"/>
</dbReference>
<keyword evidence="13" id="KW-0325">Glycoprotein</keyword>
<evidence type="ECO:0000256" key="4">
    <source>
        <dbReference type="ARBA" id="ARBA00022679"/>
    </source>
</evidence>
<dbReference type="InterPro" id="IPR009030">
    <property type="entry name" value="Growth_fac_rcpt_cys_sf"/>
</dbReference>
<feature type="region of interest" description="Disordered" evidence="15">
    <location>
        <begin position="1588"/>
        <end position="1639"/>
    </location>
</feature>
<gene>
    <name evidence="19" type="ORF">TR149248</name>
</gene>
<evidence type="ECO:0000256" key="6">
    <source>
        <dbReference type="ARBA" id="ARBA00022741"/>
    </source>
</evidence>
<dbReference type="InterPro" id="IPR006212">
    <property type="entry name" value="Furin_repeat"/>
</dbReference>
<feature type="domain" description="Protein kinase" evidence="18">
    <location>
        <begin position="1135"/>
        <end position="1450"/>
    </location>
</feature>
<dbReference type="InterPro" id="IPR000494">
    <property type="entry name" value="Rcpt_L-dom"/>
</dbReference>
<keyword evidence="6" id="KW-0547">Nucleotide-binding</keyword>
<dbReference type="Gene3D" id="1.10.510.10">
    <property type="entry name" value="Transferase(Phosphotransferase) domain 1"/>
    <property type="match status" value="1"/>
</dbReference>
<keyword evidence="11" id="KW-0829">Tyrosine-protein kinase</keyword>
<dbReference type="SUPFAM" id="SSF57184">
    <property type="entry name" value="Growth factor receptor domain"/>
    <property type="match status" value="3"/>
</dbReference>
<dbReference type="PROSITE" id="PS00109">
    <property type="entry name" value="PROTEIN_KINASE_TYR"/>
    <property type="match status" value="1"/>
</dbReference>
<keyword evidence="8" id="KW-0067">ATP-binding</keyword>
<sequence>MIFLLCIIFWLFKFSAAFITDIQGDRICLSQWNEISGFPEEGSYELLKRIFNKNCTHISGNFILYGLYRNADGTDPDLTFLRTIREISGYLIVMDNNVKELPLSNLKVIRGRGGGYQIEDGASNASLIVRSNYHERYYLENLDLRNLNAIQNGNVYIYDNPNDCKLASVADWDQLLLDSRSQRVLTRSAVRYGGDKSWQPLHEVCPKNSSIQSRCKSNQCSWCFFRNGLEACCHSECLGGCTDAGPDQCFACRNFKDGNTCVHSCPEPASIQNHMLTLNPEFKYRFEGHCVSECPGGLLAEGKHCVSKCTANSFYASGRRCLPCGKTCPKTCTVHSRDGSSSMGTPRTGLDAHELAALRDCTIVVGDIVINEESFIQTSRDIQPITSASELWALHEVREVTGYVYIDLAALRTSTNNLTFLENLKKIGGSHSGVAMAILNTNAEFAGLHSLRFAPHGDVLFMYAPNLCHIGTLPWIENNDKWPILHEVNKKVEATLLIKTLPPIDYRNCGDSGSICHPACDPLYGCWGPRREDCVRCSGLVINSTICVVSCSDLPGFYEPNENPVLTGAHGPNGVNPLTLRLSLAKLAAGNPANAQALESTWIPKADRSCAACHPECQNSCTGPGADQCIGSCKHAREGNACVEKCSYTSFLDAERRLCVPCQNHCHKRSVTGLPRCTGPGHHPGPGGCNKCEKFLDFSTLETDEKERSHNGALLCMRGPCPMGTFHTLETIQEGSRLAPYTEAFTTVVPVCRSCHRLCSRCSGYSQMRSNKTTPGCQECNGYWFEDKCVEECPEEATFQVSLVEDLTLLGGFSSPKAQLSRHGLLLRGPNKPRQSVLWTRHVDGVCLACSKQCRKGCWGPSNKQCNQCVHVRVWRLRQEQSENPLGIWTAPSGRSYKLNVNHTEKDEVGERGGTGSRGSKSFTVDFECLPSCPESLPFRVFDPLTGEQTCYASAPNQHDPESHPVARGSHGNQPKQGLFLGVGAIVFLILLSVIFVCAVLACAPRVFRPGSTQKAPWFSILRRFVDKLSRVCRRCQLVKTATSYVAATAAPMAPCDQVHYRCCRCEHCQVVCEACAGAYCATCSQACPEHFAKPAESEVVFRNTYYHSPVFRRATRQPNMGRLIMINSDDIVLADNPSPLGSGAFGAVYQGVWRMPEEAERLSSAIDSQRSSNSLEPVASAGNLDAAGGTTISTRPRVSVPANRKLVSVAVKILNENSGPSNLQALLEEAKVMVSVSHPNCLRLLGVCLSGTRRCLVSEYIANGSLDCYLRRHKGGLSNRLLLLWAAQIADGMAYLEATGIIHRDLATRNVLVKRQDLVQITDFGLAKMLSGDEEHGEVIVQSGRVPIRWLAVETLTSGRYSFKTDVWAYGVTLWELFTFGERPYANIDTADVKRYVLEGGRLMQPDICTLDAYQLLLLSCWRENPEARSSFIELLHLLQSRVGNPEFFLHDRHTSSLMGSSSAAESNDQVATFSSRRLSDLPAPQSMFQKDNRSSCPQATGTSGGTCNPRILRQATEQLPRRPFCSTAGARNNNSHVDGGSGGCTSNRRRSQLLRRRDLALNTNNHASVRSLSGTEEGDQRNWQTLSTSIGSSSGVGNSSDTCAVNTNKTGDGSRELRREDAAGQSGAEVGSDESQQVGTLVEAPAGQTDNEVTLEVGGYVWPRWPLDFDRETRFGWNQHGEAVDHGREASRNEVVSEELPNLSRLVLQRRSQRERLEYQRMIEEASPTTMIPETVALMGEYIEPAPRYYVNPSDQ</sequence>
<keyword evidence="10 16" id="KW-0472">Membrane</keyword>
<reference evidence="19" key="1">
    <citation type="submission" date="2016-01" db="EMBL/GenBank/DDBJ databases">
        <title>Reference transcriptome for the parasite Schistocephalus solidus: insights into the molecular evolution of parasitism.</title>
        <authorList>
            <person name="Hebert F.O."/>
            <person name="Grambauer S."/>
            <person name="Barber I."/>
            <person name="Landry C.R."/>
            <person name="Aubin-Horth N."/>
        </authorList>
    </citation>
    <scope>NUCLEOTIDE SEQUENCE</scope>
</reference>
<evidence type="ECO:0000256" key="17">
    <source>
        <dbReference type="SAM" id="SignalP"/>
    </source>
</evidence>
<evidence type="ECO:0000313" key="19">
    <source>
        <dbReference type="EMBL" id="JAP44600.1"/>
    </source>
</evidence>
<dbReference type="GO" id="GO:0008284">
    <property type="term" value="P:positive regulation of cell population proliferation"/>
    <property type="evidence" value="ECO:0007669"/>
    <property type="project" value="TreeGrafter"/>
</dbReference>
<dbReference type="InterPro" id="IPR020635">
    <property type="entry name" value="Tyr_kinase_cat_dom"/>
</dbReference>
<dbReference type="PRINTS" id="PR00109">
    <property type="entry name" value="TYRKINASE"/>
</dbReference>
<evidence type="ECO:0000256" key="12">
    <source>
        <dbReference type="ARBA" id="ARBA00023170"/>
    </source>
</evidence>
<dbReference type="GO" id="GO:0043235">
    <property type="term" value="C:receptor complex"/>
    <property type="evidence" value="ECO:0007669"/>
    <property type="project" value="TreeGrafter"/>
</dbReference>
<dbReference type="FunFam" id="1.10.510.10:FF:000027">
    <property type="entry name" value="Receptor protein-tyrosine kinase"/>
    <property type="match status" value="1"/>
</dbReference>
<keyword evidence="9 16" id="KW-1133">Transmembrane helix</keyword>
<comment type="catalytic activity">
    <reaction evidence="14">
        <text>L-tyrosyl-[protein] + ATP = O-phospho-L-tyrosyl-[protein] + ADP + H(+)</text>
        <dbReference type="Rhea" id="RHEA:10596"/>
        <dbReference type="Rhea" id="RHEA-COMP:10136"/>
        <dbReference type="Rhea" id="RHEA-COMP:20101"/>
        <dbReference type="ChEBI" id="CHEBI:15378"/>
        <dbReference type="ChEBI" id="CHEBI:30616"/>
        <dbReference type="ChEBI" id="CHEBI:46858"/>
        <dbReference type="ChEBI" id="CHEBI:61978"/>
        <dbReference type="ChEBI" id="CHEBI:456216"/>
        <dbReference type="EC" id="2.7.10.1"/>
    </reaction>
</comment>
<keyword evidence="3" id="KW-0597">Phosphoprotein</keyword>
<dbReference type="InterPro" id="IPR036941">
    <property type="entry name" value="Rcpt_L-dom_sf"/>
</dbReference>
<evidence type="ECO:0000256" key="16">
    <source>
        <dbReference type="SAM" id="Phobius"/>
    </source>
</evidence>
<accession>A0A0X3NZP9</accession>
<feature type="compositionally biased region" description="Polar residues" evidence="15">
    <location>
        <begin position="1603"/>
        <end position="1613"/>
    </location>
</feature>
<dbReference type="SUPFAM" id="SSF56112">
    <property type="entry name" value="Protein kinase-like (PK-like)"/>
    <property type="match status" value="1"/>
</dbReference>
<keyword evidence="5 16" id="KW-0812">Transmembrane</keyword>
<feature type="signal peptide" evidence="17">
    <location>
        <begin position="1"/>
        <end position="17"/>
    </location>
</feature>
<dbReference type="EC" id="2.7.10.1" evidence="2"/>
<dbReference type="GO" id="GO:0005524">
    <property type="term" value="F:ATP binding"/>
    <property type="evidence" value="ECO:0007669"/>
    <property type="project" value="UniProtKB-KW"/>
</dbReference>
<keyword evidence="17" id="KW-0732">Signal</keyword>
<feature type="compositionally biased region" description="Polar residues" evidence="15">
    <location>
        <begin position="1488"/>
        <end position="1503"/>
    </location>
</feature>
<feature type="transmembrane region" description="Helical" evidence="16">
    <location>
        <begin position="979"/>
        <end position="1004"/>
    </location>
</feature>
<comment type="subcellular location">
    <subcellularLocation>
        <location evidence="1">Membrane</location>
        <topology evidence="1">Single-pass type I membrane protein</topology>
    </subcellularLocation>
</comment>
<dbReference type="GO" id="GO:0007169">
    <property type="term" value="P:cell surface receptor protein tyrosine kinase signaling pathway"/>
    <property type="evidence" value="ECO:0007669"/>
    <property type="project" value="TreeGrafter"/>
</dbReference>
<keyword evidence="12" id="KW-0675">Receptor</keyword>
<dbReference type="PANTHER" id="PTHR24416:SF566">
    <property type="entry name" value="EPIDERMAL GROWTH FACTOR RECEPTOR"/>
    <property type="match status" value="1"/>
</dbReference>
<evidence type="ECO:0000256" key="15">
    <source>
        <dbReference type="SAM" id="MobiDB-lite"/>
    </source>
</evidence>
<dbReference type="SUPFAM" id="SSF52058">
    <property type="entry name" value="L domain-like"/>
    <property type="match status" value="2"/>
</dbReference>
<evidence type="ECO:0000256" key="13">
    <source>
        <dbReference type="ARBA" id="ARBA00023180"/>
    </source>
</evidence>
<feature type="compositionally biased region" description="Low complexity" evidence="15">
    <location>
        <begin position="1589"/>
        <end position="1602"/>
    </location>
</feature>
<evidence type="ECO:0000256" key="14">
    <source>
        <dbReference type="ARBA" id="ARBA00051243"/>
    </source>
</evidence>
<feature type="region of interest" description="Disordered" evidence="15">
    <location>
        <begin position="1177"/>
        <end position="1196"/>
    </location>
</feature>
<feature type="chain" id="PRO_5007050830" description="receptor protein-tyrosine kinase" evidence="17">
    <location>
        <begin position="18"/>
        <end position="1758"/>
    </location>
</feature>
<organism evidence="19">
    <name type="scientific">Schistocephalus solidus</name>
    <name type="common">Tapeworm</name>
    <dbReference type="NCBI Taxonomy" id="70667"/>
    <lineage>
        <taxon>Eukaryota</taxon>
        <taxon>Metazoa</taxon>
        <taxon>Spiralia</taxon>
        <taxon>Lophotrochozoa</taxon>
        <taxon>Platyhelminthes</taxon>
        <taxon>Cestoda</taxon>
        <taxon>Eucestoda</taxon>
        <taxon>Diphyllobothriidea</taxon>
        <taxon>Diphyllobothriidae</taxon>
        <taxon>Schistocephalus</taxon>
    </lineage>
</organism>
<protein>
    <recommendedName>
        <fullName evidence="2">receptor protein-tyrosine kinase</fullName>
        <ecNumber evidence="2">2.7.10.1</ecNumber>
    </recommendedName>
</protein>
<dbReference type="SMART" id="SM00219">
    <property type="entry name" value="TyrKc"/>
    <property type="match status" value="1"/>
</dbReference>
<evidence type="ECO:0000259" key="18">
    <source>
        <dbReference type="PROSITE" id="PS50011"/>
    </source>
</evidence>
<dbReference type="GO" id="GO:0043066">
    <property type="term" value="P:negative regulation of apoptotic process"/>
    <property type="evidence" value="ECO:0007669"/>
    <property type="project" value="TreeGrafter"/>
</dbReference>
<dbReference type="GO" id="GO:0004714">
    <property type="term" value="F:transmembrane receptor protein tyrosine kinase activity"/>
    <property type="evidence" value="ECO:0007669"/>
    <property type="project" value="UniProtKB-EC"/>
</dbReference>
<evidence type="ECO:0000256" key="7">
    <source>
        <dbReference type="ARBA" id="ARBA00022777"/>
    </source>
</evidence>
<dbReference type="Gene3D" id="3.30.200.20">
    <property type="entry name" value="Phosphorylase Kinase, domain 1"/>
    <property type="match status" value="1"/>
</dbReference>
<dbReference type="InterPro" id="IPR050122">
    <property type="entry name" value="RTK"/>
</dbReference>
<evidence type="ECO:0000256" key="1">
    <source>
        <dbReference type="ARBA" id="ARBA00004479"/>
    </source>
</evidence>
<evidence type="ECO:0000256" key="2">
    <source>
        <dbReference type="ARBA" id="ARBA00011902"/>
    </source>
</evidence>
<keyword evidence="7" id="KW-0418">Kinase</keyword>
<feature type="region of interest" description="Disordered" evidence="15">
    <location>
        <begin position="1483"/>
        <end position="1552"/>
    </location>
</feature>
<dbReference type="CDD" id="cd00064">
    <property type="entry name" value="FU"/>
    <property type="match status" value="3"/>
</dbReference>
<dbReference type="InterPro" id="IPR000719">
    <property type="entry name" value="Prot_kinase_dom"/>
</dbReference>
<dbReference type="GO" id="GO:0022008">
    <property type="term" value="P:neurogenesis"/>
    <property type="evidence" value="ECO:0007669"/>
    <property type="project" value="TreeGrafter"/>
</dbReference>
<evidence type="ECO:0000256" key="11">
    <source>
        <dbReference type="ARBA" id="ARBA00023137"/>
    </source>
</evidence>
<dbReference type="GO" id="GO:0009925">
    <property type="term" value="C:basal plasma membrane"/>
    <property type="evidence" value="ECO:0007669"/>
    <property type="project" value="TreeGrafter"/>
</dbReference>
<proteinExistence type="predicted"/>
<dbReference type="InterPro" id="IPR011009">
    <property type="entry name" value="Kinase-like_dom_sf"/>
</dbReference>
<dbReference type="PANTHER" id="PTHR24416">
    <property type="entry name" value="TYROSINE-PROTEIN KINASE RECEPTOR"/>
    <property type="match status" value="1"/>
</dbReference>
<evidence type="ECO:0000256" key="9">
    <source>
        <dbReference type="ARBA" id="ARBA00022989"/>
    </source>
</evidence>
<dbReference type="SMART" id="SM00261">
    <property type="entry name" value="FU"/>
    <property type="match status" value="6"/>
</dbReference>
<evidence type="ECO:0000256" key="8">
    <source>
        <dbReference type="ARBA" id="ARBA00022840"/>
    </source>
</evidence>